<accession>A0A395J4Q4</accession>
<dbReference type="Proteomes" id="UP000249056">
    <property type="component" value="Unassembled WGS sequence"/>
</dbReference>
<gene>
    <name evidence="2" type="ORF">DID88_008091</name>
</gene>
<evidence type="ECO:0000313" key="3">
    <source>
        <dbReference type="Proteomes" id="UP000249056"/>
    </source>
</evidence>
<protein>
    <submittedName>
        <fullName evidence="2">Uncharacterized protein</fullName>
    </submittedName>
</protein>
<evidence type="ECO:0000313" key="2">
    <source>
        <dbReference type="EMBL" id="RAL67331.1"/>
    </source>
</evidence>
<proteinExistence type="predicted"/>
<sequence>MIIIKYPIQSPTKHKGKEATSREARSIRNATHVCSIALSSPSLFPNLGSPTSVHNIVSDLVIPLMRLCLGYVQFHFSFSSPFLSHHYQLLICVALYACPHCLAPPSFSQLYKSRPDYLEDIQVTSSTQPLSLSRHKSQNLKEKLHKMESFNHEP</sequence>
<keyword evidence="3" id="KW-1185">Reference proteome</keyword>
<comment type="caution">
    <text evidence="2">The sequence shown here is derived from an EMBL/GenBank/DDBJ whole genome shotgun (WGS) entry which is preliminary data.</text>
</comment>
<feature type="region of interest" description="Disordered" evidence="1">
    <location>
        <begin position="128"/>
        <end position="154"/>
    </location>
</feature>
<dbReference type="AlphaFoldDB" id="A0A395J4Q4"/>
<reference evidence="2 3" key="1">
    <citation type="submission" date="2018-06" db="EMBL/GenBank/DDBJ databases">
        <title>Genome Sequence of the Brown Rot Fungal Pathogen Monilinia fructigena.</title>
        <authorList>
            <person name="Landi L."/>
            <person name="De Miccolis Angelini R.M."/>
            <person name="Pollastro S."/>
            <person name="Abate D."/>
            <person name="Faretra F."/>
            <person name="Romanazzi G."/>
        </authorList>
    </citation>
    <scope>NUCLEOTIDE SEQUENCE [LARGE SCALE GENOMIC DNA]</scope>
    <source>
        <strain evidence="2 3">Mfrg269</strain>
    </source>
</reference>
<evidence type="ECO:0000256" key="1">
    <source>
        <dbReference type="SAM" id="MobiDB-lite"/>
    </source>
</evidence>
<organism evidence="2 3">
    <name type="scientific">Monilinia fructigena</name>
    <dbReference type="NCBI Taxonomy" id="38457"/>
    <lineage>
        <taxon>Eukaryota</taxon>
        <taxon>Fungi</taxon>
        <taxon>Dikarya</taxon>
        <taxon>Ascomycota</taxon>
        <taxon>Pezizomycotina</taxon>
        <taxon>Leotiomycetes</taxon>
        <taxon>Helotiales</taxon>
        <taxon>Sclerotiniaceae</taxon>
        <taxon>Monilinia</taxon>
    </lineage>
</organism>
<name>A0A395J4Q4_9HELO</name>
<feature type="compositionally biased region" description="Basic and acidic residues" evidence="1">
    <location>
        <begin position="139"/>
        <end position="154"/>
    </location>
</feature>
<dbReference type="EMBL" id="QKRW01000004">
    <property type="protein sequence ID" value="RAL67331.1"/>
    <property type="molecule type" value="Genomic_DNA"/>
</dbReference>